<evidence type="ECO:0000313" key="2">
    <source>
        <dbReference type="EMBL" id="MET3596455.1"/>
    </source>
</evidence>
<proteinExistence type="predicted"/>
<protein>
    <submittedName>
        <fullName evidence="2">Uncharacterized protein YjiS (DUF1127 family)</fullName>
    </submittedName>
</protein>
<dbReference type="Proteomes" id="UP001549036">
    <property type="component" value="Unassembled WGS sequence"/>
</dbReference>
<comment type="caution">
    <text evidence="2">The sequence shown here is derived from an EMBL/GenBank/DDBJ whole genome shotgun (WGS) entry which is preliminary data.</text>
</comment>
<feature type="domain" description="YjiS-like" evidence="1">
    <location>
        <begin position="43"/>
        <end position="72"/>
    </location>
</feature>
<dbReference type="EMBL" id="JBEPLM010000015">
    <property type="protein sequence ID" value="MET3596455.1"/>
    <property type="molecule type" value="Genomic_DNA"/>
</dbReference>
<keyword evidence="3" id="KW-1185">Reference proteome</keyword>
<dbReference type="Pfam" id="PF06568">
    <property type="entry name" value="YjiS-like"/>
    <property type="match status" value="1"/>
</dbReference>
<evidence type="ECO:0000259" key="1">
    <source>
        <dbReference type="Pfam" id="PF06568"/>
    </source>
</evidence>
<reference evidence="2 3" key="1">
    <citation type="submission" date="2024-06" db="EMBL/GenBank/DDBJ databases">
        <title>Genomic Encyclopedia of Type Strains, Phase IV (KMG-IV): sequencing the most valuable type-strain genomes for metagenomic binning, comparative biology and taxonomic classification.</title>
        <authorList>
            <person name="Goeker M."/>
        </authorList>
    </citation>
    <scope>NUCLEOTIDE SEQUENCE [LARGE SCALE GENOMIC DNA]</scope>
    <source>
        <strain evidence="2 3">DSM 29846</strain>
    </source>
</reference>
<evidence type="ECO:0000313" key="3">
    <source>
        <dbReference type="Proteomes" id="UP001549036"/>
    </source>
</evidence>
<name>A0ABV2I0L8_9HYPH</name>
<dbReference type="RefSeq" id="WP_245459997.1">
    <property type="nucleotide sequence ID" value="NZ_JBEPLM010000015.1"/>
</dbReference>
<gene>
    <name evidence="2" type="ORF">ABID26_005874</name>
</gene>
<dbReference type="InterPro" id="IPR009506">
    <property type="entry name" value="YjiS-like"/>
</dbReference>
<organism evidence="2 3">
    <name type="scientific">Mesorhizobium shonense</name>
    <dbReference type="NCBI Taxonomy" id="1209948"/>
    <lineage>
        <taxon>Bacteria</taxon>
        <taxon>Pseudomonadati</taxon>
        <taxon>Pseudomonadota</taxon>
        <taxon>Alphaproteobacteria</taxon>
        <taxon>Hyphomicrobiales</taxon>
        <taxon>Phyllobacteriaceae</taxon>
        <taxon>Mesorhizobium</taxon>
    </lineage>
</organism>
<sequence length="86" mass="10078">MKHFTVRAQSAGYRRTSKAAPGERADFLPLLVEVPMFKSLNRIRAAFARASKRRRTMRELNELPPEIRKDIGWRQTAHDDEIRLPF</sequence>
<accession>A0ABV2I0L8</accession>